<dbReference type="Proteomes" id="UP000596329">
    <property type="component" value="Chromosome"/>
</dbReference>
<feature type="coiled-coil region" evidence="1">
    <location>
        <begin position="263"/>
        <end position="290"/>
    </location>
</feature>
<dbReference type="EMBL" id="CP059075">
    <property type="protein sequence ID" value="QRE03151.1"/>
    <property type="molecule type" value="Genomic_DNA"/>
</dbReference>
<evidence type="ECO:0000256" key="1">
    <source>
        <dbReference type="SAM" id="Coils"/>
    </source>
</evidence>
<dbReference type="RefSeq" id="WP_094138948.1">
    <property type="nucleotide sequence ID" value="NZ_CP059075.1"/>
</dbReference>
<sequence>MIENNIIGLLKLNNSYQNWKKMNVKTKFSHSINLLDKFSFVYDSEINKLPYRLNLLDDLSTNENAHSKFLIRLLQHQSALINFINFINNDKSSNFTFDVSTIKKPILTYEKLRIDGLIKENNKYAIIIENKIHNAVEQEHQIGRYINKCKSIGFSVEQIFVIYLTRTERDNHSEQTWGNEYSLANFNKRYSKLSYESKILPWLESYLRTLSPKEELIKSAVIQYIDHLKHFFNKKEIYSKMNAELQNFLTTELNLNTDNAESIEVVERKISEISNLKEQLEELARVTKKKLFEDWKKNLDEHFEFTEYVKFNQSKDSFIKTGVTLECEGKVFSILIEHNYKSIYFGFGRHFASEKFEPEIKDFLESIIESENLKVEEPWWYGWKYTSFNDGYLELENLIRIVKEKISALK</sequence>
<name>A0A7U2NDH5_FLAPS</name>
<proteinExistence type="predicted"/>
<organism evidence="2 3">
    <name type="scientific">Flavobacterium psychrophilum</name>
    <dbReference type="NCBI Taxonomy" id="96345"/>
    <lineage>
        <taxon>Bacteria</taxon>
        <taxon>Pseudomonadati</taxon>
        <taxon>Bacteroidota</taxon>
        <taxon>Flavobacteriia</taxon>
        <taxon>Flavobacteriales</taxon>
        <taxon>Flavobacteriaceae</taxon>
        <taxon>Flavobacterium</taxon>
    </lineage>
</organism>
<reference evidence="2 3" key="1">
    <citation type="submission" date="2020-07" db="EMBL/GenBank/DDBJ databases">
        <title>Genomic characterization of Flavobacterium psychrophilum strains.</title>
        <authorList>
            <person name="Castillo D."/>
            <person name="Jorgensen J."/>
            <person name="Middelboe M."/>
        </authorList>
    </citation>
    <scope>NUCLEOTIDE SEQUENCE [LARGE SCALE GENOMIC DNA]</scope>
    <source>
        <strain evidence="2 3">FPS-R7</strain>
    </source>
</reference>
<keyword evidence="1" id="KW-0175">Coiled coil</keyword>
<evidence type="ECO:0000313" key="2">
    <source>
        <dbReference type="EMBL" id="QRE03151.1"/>
    </source>
</evidence>
<gene>
    <name evidence="2" type="ORF">H0H26_09600</name>
</gene>
<dbReference type="AlphaFoldDB" id="A0A7U2NDH5"/>
<evidence type="ECO:0000313" key="3">
    <source>
        <dbReference type="Proteomes" id="UP000596329"/>
    </source>
</evidence>
<accession>A0A7U2NDH5</accession>
<protein>
    <submittedName>
        <fullName evidence="2">PD-(D/E)XK nuclease family protein</fullName>
    </submittedName>
</protein>